<gene>
    <name evidence="2" type="ORF">CEP54_002559</name>
</gene>
<comment type="caution">
    <text evidence="2">The sequence shown here is derived from an EMBL/GenBank/DDBJ whole genome shotgun (WGS) entry which is preliminary data.</text>
</comment>
<reference evidence="2 3" key="1">
    <citation type="submission" date="2017-06" db="EMBL/GenBank/DDBJ databases">
        <title>Comparative genomic analysis of Ambrosia Fusariam Clade fungi.</title>
        <authorList>
            <person name="Stajich J.E."/>
            <person name="Carrillo J."/>
            <person name="Kijimoto T."/>
            <person name="Eskalen A."/>
            <person name="O'Donnell K."/>
            <person name="Kasson M."/>
        </authorList>
    </citation>
    <scope>NUCLEOTIDE SEQUENCE [LARGE SCALE GENOMIC DNA]</scope>
    <source>
        <strain evidence="2 3">NRRL62584</strain>
    </source>
</reference>
<name>A0A428QUN9_9HYPO</name>
<accession>A0A428QUN9</accession>
<organism evidence="2 3">
    <name type="scientific">Fusarium duplospermum</name>
    <dbReference type="NCBI Taxonomy" id="1325734"/>
    <lineage>
        <taxon>Eukaryota</taxon>
        <taxon>Fungi</taxon>
        <taxon>Dikarya</taxon>
        <taxon>Ascomycota</taxon>
        <taxon>Pezizomycotina</taxon>
        <taxon>Sordariomycetes</taxon>
        <taxon>Hypocreomycetidae</taxon>
        <taxon>Hypocreales</taxon>
        <taxon>Nectriaceae</taxon>
        <taxon>Fusarium</taxon>
        <taxon>Fusarium solani species complex</taxon>
    </lineage>
</organism>
<evidence type="ECO:0000313" key="3">
    <source>
        <dbReference type="Proteomes" id="UP000288168"/>
    </source>
</evidence>
<proteinExistence type="predicted"/>
<feature type="compositionally biased region" description="Polar residues" evidence="1">
    <location>
        <begin position="81"/>
        <end position="101"/>
    </location>
</feature>
<evidence type="ECO:0000256" key="1">
    <source>
        <dbReference type="SAM" id="MobiDB-lite"/>
    </source>
</evidence>
<dbReference type="EMBL" id="NKCI01000015">
    <property type="protein sequence ID" value="RSL69017.1"/>
    <property type="molecule type" value="Genomic_DNA"/>
</dbReference>
<evidence type="ECO:0000313" key="2">
    <source>
        <dbReference type="EMBL" id="RSL69017.1"/>
    </source>
</evidence>
<dbReference type="AlphaFoldDB" id="A0A428QUN9"/>
<dbReference type="Proteomes" id="UP000288168">
    <property type="component" value="Unassembled WGS sequence"/>
</dbReference>
<dbReference type="STRING" id="1325734.A0A428QUN9"/>
<sequence>MDHIDGKLPPLENGVVLGSLGDEAEAHDDEGEEFVDGGDDIDVDGGVMIEDEGEGINDGDVPGDFEIAMVERVVADPQEVPSASSTTQEGRSSWFSWFTGR</sequence>
<feature type="region of interest" description="Disordered" evidence="1">
    <location>
        <begin position="27"/>
        <end position="62"/>
    </location>
</feature>
<feature type="region of interest" description="Disordered" evidence="1">
    <location>
        <begin position="78"/>
        <end position="101"/>
    </location>
</feature>
<protein>
    <submittedName>
        <fullName evidence="2">Uncharacterized protein</fullName>
    </submittedName>
</protein>
<keyword evidence="3" id="KW-1185">Reference proteome</keyword>